<feature type="compositionally biased region" description="Basic and acidic residues" evidence="2">
    <location>
        <begin position="1"/>
        <end position="19"/>
    </location>
</feature>
<evidence type="ECO:0000313" key="3">
    <source>
        <dbReference type="EMBL" id="KAF7679809.1"/>
    </source>
</evidence>
<organism evidence="3 4">
    <name type="scientific">Alternaria burnsii</name>
    <dbReference type="NCBI Taxonomy" id="1187904"/>
    <lineage>
        <taxon>Eukaryota</taxon>
        <taxon>Fungi</taxon>
        <taxon>Dikarya</taxon>
        <taxon>Ascomycota</taxon>
        <taxon>Pezizomycotina</taxon>
        <taxon>Dothideomycetes</taxon>
        <taxon>Pleosporomycetidae</taxon>
        <taxon>Pleosporales</taxon>
        <taxon>Pleosporineae</taxon>
        <taxon>Pleosporaceae</taxon>
        <taxon>Alternaria</taxon>
        <taxon>Alternaria sect. Alternaria</taxon>
    </lineage>
</organism>
<feature type="region of interest" description="Disordered" evidence="2">
    <location>
        <begin position="1459"/>
        <end position="1493"/>
    </location>
</feature>
<feature type="region of interest" description="Disordered" evidence="2">
    <location>
        <begin position="1864"/>
        <end position="1934"/>
    </location>
</feature>
<sequence length="2308" mass="258950">MPPKTSRDSSNERNDKEELPQSLGTRVLRNRNSKPATSQGLPSSLSNQFSATNKDTGAGGDIGLFKRPREIVDLDLETRKQKLIKTLQNVEKAAEIPDFETHLRDQARAKELNEDDKDAIIAAANEAVGGSNKFKANVRSKAHDNRWMATALYEDFLYYQTPEHRLQYREEFDETKLMKAKPMRKGLPPALLTGDARYDKKLRPFIDLFEQDNVGTTEEIDYEKMGPDSLHVRLPRARRFAVGLGRPRNPRLLSPIRLSLDVKAIERRRREIEDVEGDQSLTYESHSERRKRELQLSPSLPTTRGSSRTHLESGLHIAAGETSFDWRTSYDERGAVAPGRTLIIPAKPTLELQGDELNEFSKPPMTPIEYNASIVHHHVETTPWAEATDGRRERAKEETMNRMPEIDVESSDEDSSDDEGDEFAISYRQCSSLEDCPCGSEDDHGPVGGSGHGYDKEENSSPGAPLSIAGGALDNSQTTQPRTEINPEINIDLYQNTPPTTKTAPRTHSGAEKMAGPPTARHDYKSGVYNRQQLRQGLKYLSLSQNSPKLKELHDRIDKWDREHAPDAVHKYIIKDKRTAVSFMTDKVFDDNWMAQVKAKLDEQNPRTEESGERSDEEFEEGQRQNSEEGQGQDFDQEQDPDPEDVDEDEMNVDYASEQGDSGKNSMSGVVEGAFTISTEQQTTNLTTIASSHTSKTPRATKSGEKATGTAGTEHPRRSERNIKNVTVSKQTASLNNRSGKTTSQNTSKHTLLMAETPHVPLLLKLRLSSDKLRQEQLRNDAVAKSKLPESDADNATSATEQVIVGEAPGVNAQETRRVTRGMLAFGSTQMGGTQMLITQMDGTQISGMQEGVNQMGTMPVPRDFALDPPGLIPRSHFTDPEERRQYVWNTRHLRPARMKTTSPAALAKRQREDAAFEAATQKRLKEEREAREANEEEFRRRREEFIAKDKKARRWAKAIEDDMEFWYKSSLARNVKNGANPNPEELEQRRKLKQDGMMRGMNPFPGVKGDMMSSEDKNKEIEEMREFLALQAAKDKIRPAPTVTSRIESENFRPSFKMADRYSKFIVNGNGKNPGFRPIFEEQFRCTNIHDLKKQDFLEIAQEFDRANAPLTLDDPDIGTKASQAQKDALRAAVDARRRTRQGDTKAKGGKRTTSGKKKATGQRAKAQAQKTGTTSAQPKKDKTNAQKDEASPSDDEIAEQDDDGDVRMAEDQDGGDATTVVDPTADAISGLHSKRKRRPTETPVANKRIRTTRSKPVGEGKHSPEPKEDKQAAAVSTRTTRATKQARGQIKTRVIQETPPLDSTRSMASHKNDLDGESAGPQDMLSAGSIGSDKTPLRGEPLQKDKGEAARQFGSEDSMGDQASNESEEFTGDEVASDDAASVESIKESDLKNMLSMNNYFCENPNCPYDEEEAHNRVCAKTGNMGSSRDPHWNPEFEGTHKVDGFMRIDPLAKMVQKKPSSNAGSNKGGKDGKPGKKSDKTGKAEAEHGRISQLVLVTRKRRDTWDVLRKQLESHQVAQKKETNIEQDYYDYYTLEADHAAKVQAYKDAVSQDKSGKKEPTKSAKRAKDLAEKAYKKAGRNIRSNKEKRRAEHDSMMAAQAELEDWLYYQDISKRRRRLRLLDPVQRKAVEKERFERRIGYKLEILGSGSDEGHFDWVHSLLELYDSRDIGGKRYKQGRHDHLGNHVESRQEGATLPVVGPGELHLWTPNYRRQLVGLRPSRLSDDDDDDARQDLEPHRFELDKVAIEDKRAAIEKQSDTETQELEFNTHEARRRHEVARYKDYRPDTSGDRVINTSNGVVVENRWGQIRTERGLFISAKESSWDWRTSYDCLGPVTSGWFPETSAIRDEAPEELINQDDDLEYSENGGDDGVSSAPQIPATNVGEEVPNASDETAEQHGAISKPLAAAPKGGEPANDKAGSAQPTDKSLKKIKAKIDYPYPAREFHTGKKPSRLIIRKWFTTEWAEETTGRRERHTYHRRPHSSPVHSPPRSPVMEEIPDASIPVGFPETQDRPIPLEPRSRRGCPSNPERCRAFWTHSPNECWIPYPEQPKRPKDPIEWPIQEIDAPKGIDEGGPNGYVPTIGMTVYSSRLYDHYGLLYPNTSLHNYLQRLQWPRIGIRMPYEPMTIEDLRLRRDDQDETNIDLTASPTGEAQPGKGSRDNYMGTEGYNELSDAPSSLVVAGNKRRKLGTVVAKDANRRALYEVRSMAVPIINTPQEPWATLNDPSGGDSGDGGESDNEGDLFFRSYEDECFPNGRSATSVSPVTGEESENPETSLEDIVSEDIAPAVVVSGEDIETGHAQDL</sequence>
<feature type="compositionally biased region" description="Acidic residues" evidence="2">
    <location>
        <begin position="635"/>
        <end position="648"/>
    </location>
</feature>
<feature type="region of interest" description="Disordered" evidence="2">
    <location>
        <begin position="2143"/>
        <end position="2169"/>
    </location>
</feature>
<feature type="region of interest" description="Disordered" evidence="2">
    <location>
        <begin position="279"/>
        <end position="309"/>
    </location>
</feature>
<feature type="compositionally biased region" description="Basic and acidic residues" evidence="2">
    <location>
        <begin position="285"/>
        <end position="294"/>
    </location>
</feature>
<dbReference type="Proteomes" id="UP000596902">
    <property type="component" value="Unassembled WGS sequence"/>
</dbReference>
<feature type="region of interest" description="Disordered" evidence="2">
    <location>
        <begin position="1552"/>
        <end position="1571"/>
    </location>
</feature>
<feature type="compositionally biased region" description="Acidic residues" evidence="2">
    <location>
        <begin position="1368"/>
        <end position="1379"/>
    </location>
</feature>
<feature type="compositionally biased region" description="Acidic residues" evidence="2">
    <location>
        <begin position="406"/>
        <end position="420"/>
    </location>
</feature>
<evidence type="ECO:0000256" key="2">
    <source>
        <dbReference type="SAM" id="MobiDB-lite"/>
    </source>
</evidence>
<feature type="compositionally biased region" description="Basic and acidic residues" evidence="2">
    <location>
        <begin position="1129"/>
        <end position="1148"/>
    </location>
</feature>
<feature type="compositionally biased region" description="Basic and acidic residues" evidence="2">
    <location>
        <begin position="1337"/>
        <end position="1351"/>
    </location>
</feature>
<feature type="coiled-coil region" evidence="1">
    <location>
        <begin position="917"/>
        <end position="945"/>
    </location>
</feature>
<feature type="compositionally biased region" description="Basic and acidic residues" evidence="2">
    <location>
        <begin position="1553"/>
        <end position="1571"/>
    </location>
</feature>
<feature type="compositionally biased region" description="Polar residues" evidence="2">
    <location>
        <begin position="724"/>
        <end position="747"/>
    </location>
</feature>
<reference evidence="3" key="1">
    <citation type="submission" date="2020-01" db="EMBL/GenBank/DDBJ databases">
        <authorList>
            <person name="Feng Z.H.Z."/>
        </authorList>
    </citation>
    <scope>NUCLEOTIDE SEQUENCE</scope>
    <source>
        <strain evidence="3">CBS107.38</strain>
    </source>
</reference>
<feature type="region of interest" description="Disordered" evidence="2">
    <location>
        <begin position="437"/>
        <end position="527"/>
    </location>
</feature>
<keyword evidence="1" id="KW-0175">Coiled coil</keyword>
<feature type="compositionally biased region" description="Polar residues" evidence="2">
    <location>
        <begin position="682"/>
        <end position="700"/>
    </location>
</feature>
<feature type="compositionally biased region" description="Acidic residues" evidence="2">
    <location>
        <begin position="1193"/>
        <end position="1206"/>
    </location>
</feature>
<feature type="compositionally biased region" description="Low complexity" evidence="2">
    <location>
        <begin position="1274"/>
        <end position="1285"/>
    </location>
</feature>
<feature type="compositionally biased region" description="Polar residues" evidence="2">
    <location>
        <begin position="296"/>
        <end position="308"/>
    </location>
</feature>
<feature type="region of interest" description="Disordered" evidence="2">
    <location>
        <begin position="785"/>
        <end position="815"/>
    </location>
</feature>
<feature type="compositionally biased region" description="Basic and acidic residues" evidence="2">
    <location>
        <begin position="1471"/>
        <end position="1493"/>
    </location>
</feature>
<feature type="compositionally biased region" description="Acidic residues" evidence="2">
    <location>
        <begin position="2272"/>
        <end position="2286"/>
    </location>
</feature>
<feature type="compositionally biased region" description="Basic residues" evidence="2">
    <location>
        <begin position="1976"/>
        <end position="1986"/>
    </location>
</feature>
<proteinExistence type="predicted"/>
<feature type="region of interest" description="Disordered" evidence="2">
    <location>
        <begin position="2220"/>
        <end position="2308"/>
    </location>
</feature>
<evidence type="ECO:0000256" key="1">
    <source>
        <dbReference type="SAM" id="Coils"/>
    </source>
</evidence>
<protein>
    <submittedName>
        <fullName evidence="3">Uncharacterized protein</fullName>
    </submittedName>
</protein>
<accession>A0A8H7B9D8</accession>
<dbReference type="RefSeq" id="XP_038789799.1">
    <property type="nucleotide sequence ID" value="XM_038926507.1"/>
</dbReference>
<feature type="region of interest" description="Disordered" evidence="2">
    <location>
        <begin position="1111"/>
        <end position="1387"/>
    </location>
</feature>
<feature type="compositionally biased region" description="Polar residues" evidence="2">
    <location>
        <begin position="33"/>
        <end position="55"/>
    </location>
</feature>
<dbReference type="EMBL" id="JAAABM010000002">
    <property type="protein sequence ID" value="KAF7679809.1"/>
    <property type="molecule type" value="Genomic_DNA"/>
</dbReference>
<keyword evidence="4" id="KW-1185">Reference proteome</keyword>
<feature type="compositionally biased region" description="Basic and acidic residues" evidence="2">
    <location>
        <begin position="599"/>
        <end position="614"/>
    </location>
</feature>
<feature type="compositionally biased region" description="Polar residues" evidence="2">
    <location>
        <begin position="493"/>
        <end position="506"/>
    </location>
</feature>
<gene>
    <name evidence="3" type="ORF">GT037_001460</name>
</gene>
<feature type="region of interest" description="Disordered" evidence="2">
    <location>
        <begin position="682"/>
        <end position="747"/>
    </location>
</feature>
<dbReference type="GeneID" id="62199685"/>
<feature type="region of interest" description="Disordered" evidence="2">
    <location>
        <begin position="599"/>
        <end position="648"/>
    </location>
</feature>
<feature type="region of interest" description="Disordered" evidence="2">
    <location>
        <begin position="1"/>
        <end position="61"/>
    </location>
</feature>
<name>A0A8H7B9D8_9PLEO</name>
<feature type="compositionally biased region" description="Basic and acidic residues" evidence="2">
    <location>
        <begin position="1258"/>
        <end position="1273"/>
    </location>
</feature>
<feature type="region of interest" description="Disordered" evidence="2">
    <location>
        <begin position="1972"/>
        <end position="2028"/>
    </location>
</feature>
<feature type="compositionally biased region" description="Basic and acidic residues" evidence="2">
    <location>
        <begin position="1180"/>
        <end position="1192"/>
    </location>
</feature>
<comment type="caution">
    <text evidence="3">The sequence shown here is derived from an EMBL/GenBank/DDBJ whole genome shotgun (WGS) entry which is preliminary data.</text>
</comment>
<feature type="compositionally biased region" description="Basic residues" evidence="2">
    <location>
        <begin position="1149"/>
        <end position="1162"/>
    </location>
</feature>
<feature type="region of interest" description="Disordered" evidence="2">
    <location>
        <begin position="381"/>
        <end position="420"/>
    </location>
</feature>
<evidence type="ECO:0000313" key="4">
    <source>
        <dbReference type="Proteomes" id="UP000596902"/>
    </source>
</evidence>
<reference evidence="3" key="2">
    <citation type="submission" date="2020-08" db="EMBL/GenBank/DDBJ databases">
        <title>Draft Genome Sequence of Cumin Blight Pathogen Alternaria burnsii.</title>
        <authorList>
            <person name="Feng Z."/>
        </authorList>
    </citation>
    <scope>NUCLEOTIDE SEQUENCE</scope>
    <source>
        <strain evidence="3">CBS107.38</strain>
    </source>
</reference>
<feature type="compositionally biased region" description="Polar residues" evidence="2">
    <location>
        <begin position="474"/>
        <end position="483"/>
    </location>
</feature>
<feature type="compositionally biased region" description="Basic and acidic residues" evidence="2">
    <location>
        <begin position="714"/>
        <end position="723"/>
    </location>
</feature>
<feature type="compositionally biased region" description="Basic and acidic residues" evidence="2">
    <location>
        <begin position="388"/>
        <end position="400"/>
    </location>
</feature>
<feature type="compositionally biased region" description="Polar residues" evidence="2">
    <location>
        <begin position="1170"/>
        <end position="1179"/>
    </location>
</feature>